<dbReference type="Pfam" id="PF17289">
    <property type="entry name" value="Terminase_6C"/>
    <property type="match status" value="1"/>
</dbReference>
<dbReference type="AlphaFoldDB" id="A0A437MC69"/>
<dbReference type="InterPro" id="IPR035421">
    <property type="entry name" value="Terminase_6C"/>
</dbReference>
<dbReference type="InterPro" id="IPR027417">
    <property type="entry name" value="P-loop_NTPase"/>
</dbReference>
<evidence type="ECO:0000313" key="3">
    <source>
        <dbReference type="EMBL" id="RVT95240.1"/>
    </source>
</evidence>
<feature type="domain" description="Terminase large subunit gp17-like C-terminal" evidence="2">
    <location>
        <begin position="302"/>
        <end position="450"/>
    </location>
</feature>
<dbReference type="RefSeq" id="WP_127788728.1">
    <property type="nucleotide sequence ID" value="NZ_SACL01000006.1"/>
</dbReference>
<dbReference type="EMBL" id="SACL01000006">
    <property type="protein sequence ID" value="RVT95240.1"/>
    <property type="molecule type" value="Genomic_DNA"/>
</dbReference>
<sequence>MHEAAAHLLLRRRVRADLGAWAEHALAGQGFAPATHHRLLIDELSAVARGENDRLMVFMPPGSAKSTYSSVLFPAWYLAQRPRLNVIGASHTATLAETFSRRVQGQIREHSRMLGYGLATEAVERWEATNHGEYRAVGVGGPIAGIRADLAIIDDPVKSRADAESETLRERTWNWFNADLRTRLKPGGAIALIMTRWHEDDLAGRLLQVEPERWRVIKLPAFATANDDPLGRELGAPLWGDDDYGYGAELAEKRDTYERSGAMRDWQALYQQDPRPGEGSLFRISAIETMEAEPAGGHTVRAWDLAATKQAGTRDPDWTVGVKLKRLPDGRFVVLDVVRDRGGPDDVERMIVNTAQQDGRGVRISLPQDPGQAGKTQVLYLTRKLAGFTVESSPETGDKATRAAPVASQVNVGNLSIVRGAWNRPFLDELGGFPSATKDDQVDALSRAFMVLGLKPGPLNITSAVLDAV</sequence>
<accession>A0A437MC69</accession>
<name>A0A437MC69_9PROT</name>
<proteinExistence type="predicted"/>
<keyword evidence="1" id="KW-1188">Viral release from host cell</keyword>
<gene>
    <name evidence="3" type="ORF">EOD42_16780</name>
</gene>
<comment type="caution">
    <text evidence="3">The sequence shown here is derived from an EMBL/GenBank/DDBJ whole genome shotgun (WGS) entry which is preliminary data.</text>
</comment>
<evidence type="ECO:0000256" key="1">
    <source>
        <dbReference type="ARBA" id="ARBA00022612"/>
    </source>
</evidence>
<evidence type="ECO:0000259" key="2">
    <source>
        <dbReference type="Pfam" id="PF17289"/>
    </source>
</evidence>
<keyword evidence="4" id="KW-1185">Reference proteome</keyword>
<dbReference type="NCBIfam" id="TIGR01630">
    <property type="entry name" value="psiM2_ORF9"/>
    <property type="match status" value="1"/>
</dbReference>
<protein>
    <submittedName>
        <fullName evidence="3">Terminase</fullName>
    </submittedName>
</protein>
<reference evidence="3 4" key="1">
    <citation type="submission" date="2019-01" db="EMBL/GenBank/DDBJ databases">
        <authorList>
            <person name="Chen W.-M."/>
        </authorList>
    </citation>
    <scope>NUCLEOTIDE SEQUENCE [LARGE SCALE GENOMIC DNA]</scope>
    <source>
        <strain evidence="3 4">CCP-6</strain>
    </source>
</reference>
<organism evidence="3 4">
    <name type="scientific">Rhodovarius crocodyli</name>
    <dbReference type="NCBI Taxonomy" id="1979269"/>
    <lineage>
        <taxon>Bacteria</taxon>
        <taxon>Pseudomonadati</taxon>
        <taxon>Pseudomonadota</taxon>
        <taxon>Alphaproteobacteria</taxon>
        <taxon>Acetobacterales</taxon>
        <taxon>Roseomonadaceae</taxon>
        <taxon>Rhodovarius</taxon>
    </lineage>
</organism>
<evidence type="ECO:0000313" key="4">
    <source>
        <dbReference type="Proteomes" id="UP000282957"/>
    </source>
</evidence>
<dbReference type="Pfam" id="PF03237">
    <property type="entry name" value="Terminase_6N"/>
    <property type="match status" value="1"/>
</dbReference>
<dbReference type="Gene3D" id="3.40.50.300">
    <property type="entry name" value="P-loop containing nucleotide triphosphate hydrolases"/>
    <property type="match status" value="1"/>
</dbReference>
<dbReference type="OrthoDB" id="9771580at2"/>
<dbReference type="InterPro" id="IPR006517">
    <property type="entry name" value="Phage_terminase_lsu-like_C"/>
</dbReference>
<dbReference type="Proteomes" id="UP000282957">
    <property type="component" value="Unassembled WGS sequence"/>
</dbReference>